<dbReference type="Pfam" id="PF01116">
    <property type="entry name" value="F_bP_aldolase"/>
    <property type="match status" value="1"/>
</dbReference>
<feature type="binding site" evidence="2">
    <location>
        <begin position="230"/>
        <end position="233"/>
    </location>
    <ligand>
        <name>dihydroxyacetone phosphate</name>
        <dbReference type="ChEBI" id="CHEBI:57642"/>
    </ligand>
</feature>
<evidence type="ECO:0000256" key="2">
    <source>
        <dbReference type="PIRSR" id="PIRSR001359-2"/>
    </source>
</evidence>
<dbReference type="GO" id="GO:0008270">
    <property type="term" value="F:zinc ion binding"/>
    <property type="evidence" value="ECO:0007669"/>
    <property type="project" value="InterPro"/>
</dbReference>
<feature type="binding site" evidence="3">
    <location>
        <position position="178"/>
    </location>
    <ligand>
        <name>Zn(2+)</name>
        <dbReference type="ChEBI" id="CHEBI:29105"/>
        <label>1</label>
        <note>catalytic</note>
    </ligand>
</feature>
<sequence length="294" mass="32544">MYVSMKEMLWHAHKNMYAVMAVNCVNMEQVKACIESAEEEFSPIIINISPRQMKAHGSGHIMAPMIGNLAEKANVPIAFNLDHGTNYDDIVAAIRYGFSSVMIDASSCDFEENVKRTQMVVELAHAAGKSVEAELGHVGSTANADEFRADLYTDPLRAKEFVERTRCDCLAVAIGTAHGHYPKGFTPTLDFARLQLLKETLDMPLVLHGGSGAGEENIRKVVSLGINKINVCTDLMKYITNAIKDALTGDPAIDYMDLCIVAQESMKIFVKDYIRLIGSNDKYTFDKHIGPEYE</sequence>
<evidence type="ECO:0000313" key="5">
    <source>
        <dbReference type="Proteomes" id="UP000217182"/>
    </source>
</evidence>
<dbReference type="SUPFAM" id="SSF51569">
    <property type="entry name" value="Aldolase"/>
    <property type="match status" value="1"/>
</dbReference>
<proteinExistence type="predicted"/>
<organism evidence="4 5">
    <name type="scientific">Gibbsiella quercinecans</name>
    <dbReference type="NCBI Taxonomy" id="929813"/>
    <lineage>
        <taxon>Bacteria</taxon>
        <taxon>Pseudomonadati</taxon>
        <taxon>Pseudomonadota</taxon>
        <taxon>Gammaproteobacteria</taxon>
        <taxon>Enterobacterales</taxon>
        <taxon>Yersiniaceae</taxon>
        <taxon>Gibbsiella</taxon>
    </lineage>
</organism>
<dbReference type="PIRSF" id="PIRSF001359">
    <property type="entry name" value="F_bP_aldolase_II"/>
    <property type="match status" value="1"/>
</dbReference>
<evidence type="ECO:0000256" key="1">
    <source>
        <dbReference type="PIRSR" id="PIRSR001359-1"/>
    </source>
</evidence>
<feature type="binding site" evidence="2">
    <location>
        <position position="179"/>
    </location>
    <ligand>
        <name>dihydroxyacetone phosphate</name>
        <dbReference type="ChEBI" id="CHEBI:57642"/>
    </ligand>
</feature>
<feature type="binding site" evidence="2">
    <location>
        <begin position="209"/>
        <end position="211"/>
    </location>
    <ligand>
        <name>dihydroxyacetone phosphate</name>
        <dbReference type="ChEBI" id="CHEBI:57642"/>
    </ligand>
</feature>
<feature type="binding site" evidence="3">
    <location>
        <position position="104"/>
    </location>
    <ligand>
        <name>Zn(2+)</name>
        <dbReference type="ChEBI" id="CHEBI:29105"/>
        <label>2</label>
    </ligand>
</feature>
<feature type="binding site" evidence="3">
    <location>
        <position position="208"/>
    </location>
    <ligand>
        <name>Zn(2+)</name>
        <dbReference type="ChEBI" id="CHEBI:29105"/>
        <label>1</label>
        <note>catalytic</note>
    </ligand>
</feature>
<dbReference type="AlphaFoldDB" id="A0A250AW42"/>
<dbReference type="KEGG" id="gqu:AWC35_01840"/>
<accession>A0A250AW42</accession>
<protein>
    <submittedName>
        <fullName evidence="4">Ketose-bisphosphate aldolase</fullName>
    </submittedName>
</protein>
<dbReference type="InterPro" id="IPR000771">
    <property type="entry name" value="FBA_II"/>
</dbReference>
<dbReference type="PANTHER" id="PTHR30304:SF0">
    <property type="entry name" value="D-TAGATOSE-1,6-BISPHOSPHATE ALDOLASE SUBUNIT GATY-RELATED"/>
    <property type="match status" value="1"/>
</dbReference>
<gene>
    <name evidence="4" type="ORF">AWC35_01840</name>
</gene>
<dbReference type="Gene3D" id="3.20.20.70">
    <property type="entry name" value="Aldolase class I"/>
    <property type="match status" value="1"/>
</dbReference>
<feature type="binding site" evidence="3">
    <location>
        <position position="83"/>
    </location>
    <ligand>
        <name>Zn(2+)</name>
        <dbReference type="ChEBI" id="CHEBI:29105"/>
        <label>1</label>
        <note>catalytic</note>
    </ligand>
</feature>
<dbReference type="Proteomes" id="UP000217182">
    <property type="component" value="Chromosome"/>
</dbReference>
<dbReference type="CDD" id="cd00947">
    <property type="entry name" value="TBP_aldolase_IIB"/>
    <property type="match status" value="1"/>
</dbReference>
<dbReference type="OrthoDB" id="9803995at2"/>
<feature type="active site" description="Proton donor" evidence="1">
    <location>
        <position position="82"/>
    </location>
</feature>
<keyword evidence="5" id="KW-1185">Reference proteome</keyword>
<dbReference type="InterPro" id="IPR050246">
    <property type="entry name" value="Class_II_FBP_aldolase"/>
</dbReference>
<dbReference type="NCBIfam" id="TIGR00167">
    <property type="entry name" value="cbbA"/>
    <property type="match status" value="1"/>
</dbReference>
<evidence type="ECO:0000256" key="3">
    <source>
        <dbReference type="PIRSR" id="PIRSR001359-3"/>
    </source>
</evidence>
<comment type="cofactor">
    <cofactor evidence="3">
        <name>Zn(2+)</name>
        <dbReference type="ChEBI" id="CHEBI:29105"/>
    </cofactor>
    <text evidence="3">Binds 2 Zn(2+) ions per subunit. One is catalytic and the other provides a structural contribution.</text>
</comment>
<keyword evidence="3" id="KW-0862">Zinc</keyword>
<dbReference type="PANTHER" id="PTHR30304">
    <property type="entry name" value="D-TAGATOSE-1,6-BISPHOSPHATE ALDOLASE"/>
    <property type="match status" value="1"/>
</dbReference>
<name>A0A250AW42_9GAMM</name>
<evidence type="ECO:0000313" key="4">
    <source>
        <dbReference type="EMBL" id="ATA18193.1"/>
    </source>
</evidence>
<keyword evidence="3" id="KW-0479">Metal-binding</keyword>
<feature type="binding site" evidence="3">
    <location>
        <position position="134"/>
    </location>
    <ligand>
        <name>Zn(2+)</name>
        <dbReference type="ChEBI" id="CHEBI:29105"/>
        <label>2</label>
    </ligand>
</feature>
<dbReference type="InterPro" id="IPR013785">
    <property type="entry name" value="Aldolase_TIM"/>
</dbReference>
<dbReference type="RefSeq" id="WP_095844786.1">
    <property type="nucleotide sequence ID" value="NZ_CP014136.1"/>
</dbReference>
<dbReference type="GO" id="GO:0016832">
    <property type="term" value="F:aldehyde-lyase activity"/>
    <property type="evidence" value="ECO:0007669"/>
    <property type="project" value="InterPro"/>
</dbReference>
<reference evidence="4 5" key="1">
    <citation type="submission" date="2016-01" db="EMBL/GenBank/DDBJ databases">
        <authorList>
            <person name="Oliw E.H."/>
        </authorList>
    </citation>
    <scope>NUCLEOTIDE SEQUENCE [LARGE SCALE GENOMIC DNA]</scope>
    <source>
        <strain evidence="4 5">FRB97</strain>
    </source>
</reference>
<dbReference type="EMBL" id="CP014136">
    <property type="protein sequence ID" value="ATA18193.1"/>
    <property type="molecule type" value="Genomic_DNA"/>
</dbReference>
<dbReference type="GO" id="GO:0005975">
    <property type="term" value="P:carbohydrate metabolic process"/>
    <property type="evidence" value="ECO:0007669"/>
    <property type="project" value="InterPro"/>
</dbReference>